<evidence type="ECO:0008006" key="4">
    <source>
        <dbReference type="Google" id="ProtNLM"/>
    </source>
</evidence>
<evidence type="ECO:0000259" key="2">
    <source>
        <dbReference type="Pfam" id="PF14695"/>
    </source>
</evidence>
<dbReference type="InterPro" id="IPR032794">
    <property type="entry name" value="LINES_N"/>
</dbReference>
<dbReference type="InterPro" id="IPR029415">
    <property type="entry name" value="Lines_C"/>
</dbReference>
<organism evidence="3">
    <name type="scientific">Arion vulgaris</name>
    <dbReference type="NCBI Taxonomy" id="1028688"/>
    <lineage>
        <taxon>Eukaryota</taxon>
        <taxon>Metazoa</taxon>
        <taxon>Spiralia</taxon>
        <taxon>Lophotrochozoa</taxon>
        <taxon>Mollusca</taxon>
        <taxon>Gastropoda</taxon>
        <taxon>Heterobranchia</taxon>
        <taxon>Euthyneura</taxon>
        <taxon>Panpulmonata</taxon>
        <taxon>Eupulmonata</taxon>
        <taxon>Stylommatophora</taxon>
        <taxon>Helicina</taxon>
        <taxon>Arionoidea</taxon>
        <taxon>Arionidae</taxon>
        <taxon>Arion</taxon>
    </lineage>
</organism>
<dbReference type="PANTHER" id="PTHR16057:SF1">
    <property type="entry name" value="PROTEIN LINES HOMOLOG 1"/>
    <property type="match status" value="1"/>
</dbReference>
<dbReference type="PANTHER" id="PTHR16057">
    <property type="entry name" value="WINS1, 2 PROTEIN"/>
    <property type="match status" value="1"/>
</dbReference>
<name>A0A0B7A5X5_9EUPU</name>
<feature type="domain" description="Protein Lines N-terminal" evidence="1">
    <location>
        <begin position="381"/>
        <end position="546"/>
    </location>
</feature>
<protein>
    <recommendedName>
        <fullName evidence="4">Protein Lines N-terminal domain-containing protein</fullName>
    </recommendedName>
</protein>
<sequence length="863" mass="98313">MDDRNQPDPVAVLEAIINYENPQDLISPEGFRDKVLGVFENGIKKMNMTSCEPNYPNCTCIDRNTCSNCLILSMMSALEVLFEFIEEENIGNLNNISKPGDANQILRESLETKLRNISHLHRHSESNKLIKMWYIDAVKQVFSSNITDLLVKFLMSGDKITSFSARKCLLCGICTHHIKTSHLLSLLKQTCHPLVYLCVPLIEILRDMMSHRRFPDRKVNCKTFSLLQEMDLHRLVKTQLIDNKKNLFETNGLLEYVSLLRKVIKYGIYRCKESNTQDLIFVSEIVCSVLLPFIDCFFTSTEADKQHLICLESLQAINTFLDIRYLEEKSRGQECVFKIGASLQTKVHIYMQKNQDSKLLSSFNFVGSILRSEAKNNICVSVLKRQMILLALKTTVFSLKERRRGEVSINGDLEYFWMKVHCVINFSRGELTSDWLQVVFADQDDQWITALYCSLIIHKELGQWQNENQGCLFMDKKVVDNQQFFVKDLQQIICPHRLFLQLAGFIEYDHLLFADFLTSPETPFLSYFSQYLHIMIKDWQGFVSACLRDDEPVESSQVVVSDLEIFTLNKCLKNQIVSCESIKQDMTPEYSRTETFPQTDLSKNIVNGVPHQSIPFESFKGTCSQQSENLPTVKSVSSNKSYPAELVKDPLQFLSASSYSDSPHSRAVSNDTLQTSTSVSCDTSTLQSSTSMGSTILPSETVFNDHYYSSYAISSYALQNISNKQSLNQHGNSLALVAYSDSESEDCINEDWTNLTTKTQKEHLSVISDIETRTEGGLIESFKTSATQQSSGSEEESIGCECTVGDITDQHMKCNSGIDSVMGMLIRLRLYIERLVHSKLFPYNAEPLLLLLESCEELYEKPD</sequence>
<dbReference type="InterPro" id="IPR024875">
    <property type="entry name" value="Protein_Lines"/>
</dbReference>
<dbReference type="AlphaFoldDB" id="A0A0B7A5X5"/>
<dbReference type="Pfam" id="PF14694">
    <property type="entry name" value="LINES_N"/>
    <property type="match status" value="1"/>
</dbReference>
<accession>A0A0B7A5X5</accession>
<proteinExistence type="predicted"/>
<gene>
    <name evidence="3" type="primary">ORF99657</name>
</gene>
<evidence type="ECO:0000313" key="3">
    <source>
        <dbReference type="EMBL" id="CEK76364.1"/>
    </source>
</evidence>
<evidence type="ECO:0000259" key="1">
    <source>
        <dbReference type="Pfam" id="PF14694"/>
    </source>
</evidence>
<feature type="domain" description="Protein Lines C-terminal" evidence="2">
    <location>
        <begin position="821"/>
        <end position="857"/>
    </location>
</feature>
<reference evidence="3" key="1">
    <citation type="submission" date="2014-12" db="EMBL/GenBank/DDBJ databases">
        <title>Insight into the proteome of Arion vulgaris.</title>
        <authorList>
            <person name="Aradska J."/>
            <person name="Bulat T."/>
            <person name="Smidak R."/>
            <person name="Sarate P."/>
            <person name="Gangsoo J."/>
            <person name="Sialana F."/>
            <person name="Bilban M."/>
            <person name="Lubec G."/>
        </authorList>
    </citation>
    <scope>NUCLEOTIDE SEQUENCE</scope>
    <source>
        <tissue evidence="3">Skin</tissue>
    </source>
</reference>
<dbReference type="Pfam" id="PF14695">
    <property type="entry name" value="LINES_C"/>
    <property type="match status" value="1"/>
</dbReference>
<dbReference type="EMBL" id="HACG01029499">
    <property type="protein sequence ID" value="CEK76364.1"/>
    <property type="molecule type" value="Transcribed_RNA"/>
</dbReference>